<dbReference type="EMBL" id="CP024047">
    <property type="protein sequence ID" value="AXR78072.1"/>
    <property type="molecule type" value="Genomic_DNA"/>
</dbReference>
<sequence>MRVTRQLMLEIERREVPVGESITVRVHDGTNRPIEDATVEAGSRRYRTDSRGICKLTLQSPGFWRLTARKLPTDRIAYRMATGLVRAVPRSTTTPSRIRSGPT</sequence>
<gene>
    <name evidence="1" type="ORF">AArc1_1748</name>
</gene>
<proteinExistence type="predicted"/>
<reference evidence="2" key="1">
    <citation type="submission" date="2017-10" db="EMBL/GenBank/DDBJ databases">
        <title>Phenotypic and genomic properties of facultatively anaerobic sulfur-reducing natronoarchaea from hypersaline soda lakes.</title>
        <authorList>
            <person name="Sorokin D.Y."/>
            <person name="Kublanov I.V."/>
            <person name="Roman P."/>
            <person name="Sinninghe Damste J.S."/>
            <person name="Golyshin P.N."/>
            <person name="Rojo D."/>
            <person name="Ciordia S."/>
            <person name="Mena Md.C."/>
            <person name="Ferrer M."/>
            <person name="Messina E."/>
            <person name="Smedile F."/>
            <person name="La Spada G."/>
            <person name="La Cono V."/>
            <person name="Yakimov M.M."/>
        </authorList>
    </citation>
    <scope>NUCLEOTIDE SEQUENCE [LARGE SCALE GENOMIC DNA]</scope>
    <source>
        <strain evidence="2">AArc1</strain>
    </source>
</reference>
<evidence type="ECO:0008006" key="3">
    <source>
        <dbReference type="Google" id="ProtNLM"/>
    </source>
</evidence>
<protein>
    <recommendedName>
        <fullName evidence="3">Carboxypeptidase regulatory-like domain-containing protein</fullName>
    </recommendedName>
</protein>
<dbReference type="GeneID" id="37638540"/>
<evidence type="ECO:0000313" key="1">
    <source>
        <dbReference type="EMBL" id="AXR78072.1"/>
    </source>
</evidence>
<dbReference type="RefSeq" id="WP_117364178.1">
    <property type="nucleotide sequence ID" value="NZ_CP024047.1"/>
</dbReference>
<dbReference type="AlphaFoldDB" id="A0A346PEX7"/>
<dbReference type="KEGG" id="nan:AArc1_1748"/>
<evidence type="ECO:0000313" key="2">
    <source>
        <dbReference type="Proteomes" id="UP000258707"/>
    </source>
</evidence>
<organism evidence="1 2">
    <name type="scientific">Natrarchaeobaculum sulfurireducens</name>
    <dbReference type="NCBI Taxonomy" id="2044521"/>
    <lineage>
        <taxon>Archaea</taxon>
        <taxon>Methanobacteriati</taxon>
        <taxon>Methanobacteriota</taxon>
        <taxon>Stenosarchaea group</taxon>
        <taxon>Halobacteria</taxon>
        <taxon>Halobacteriales</taxon>
        <taxon>Natrialbaceae</taxon>
        <taxon>Natrarchaeobaculum</taxon>
    </lineage>
</organism>
<dbReference type="Proteomes" id="UP000258707">
    <property type="component" value="Chromosome"/>
</dbReference>
<name>A0A346PEX7_9EURY</name>
<accession>A0A346PEX7</accession>